<evidence type="ECO:0000256" key="2">
    <source>
        <dbReference type="ARBA" id="ARBA00022729"/>
    </source>
</evidence>
<dbReference type="Proteomes" id="UP000061468">
    <property type="component" value="Chromosome"/>
</dbReference>
<accession>A0AAC8XM34</accession>
<dbReference type="GO" id="GO:0005576">
    <property type="term" value="C:extracellular region"/>
    <property type="evidence" value="ECO:0007669"/>
    <property type="project" value="UniProtKB-SubCell"/>
</dbReference>
<dbReference type="GO" id="GO:0016810">
    <property type="term" value="F:hydrolase activity, acting on carbon-nitrogen (but not peptide) bonds"/>
    <property type="evidence" value="ECO:0007669"/>
    <property type="project" value="InterPro"/>
</dbReference>
<dbReference type="InterPro" id="IPR051398">
    <property type="entry name" value="Polysacch_Deacetylase"/>
</dbReference>
<dbReference type="PROSITE" id="PS51677">
    <property type="entry name" value="NODB"/>
    <property type="match status" value="1"/>
</dbReference>
<gene>
    <name evidence="4" type="ORF">AV942_13890</name>
</gene>
<dbReference type="Gene3D" id="3.20.20.370">
    <property type="entry name" value="Glycoside hydrolase/deacetylase"/>
    <property type="match status" value="1"/>
</dbReference>
<dbReference type="PANTHER" id="PTHR34216:SF3">
    <property type="entry name" value="POLY-BETA-1,6-N-ACETYL-D-GLUCOSAMINE N-DEACETYLASE"/>
    <property type="match status" value="1"/>
</dbReference>
<comment type="subcellular location">
    <subcellularLocation>
        <location evidence="1">Secreted</location>
    </subcellularLocation>
</comment>
<dbReference type="EMBL" id="CP013928">
    <property type="protein sequence ID" value="AMJ79304.1"/>
    <property type="molecule type" value="Genomic_DNA"/>
</dbReference>
<evidence type="ECO:0000313" key="4">
    <source>
        <dbReference type="EMBL" id="AMJ79304.1"/>
    </source>
</evidence>
<dbReference type="GO" id="GO:0005975">
    <property type="term" value="P:carbohydrate metabolic process"/>
    <property type="evidence" value="ECO:0007669"/>
    <property type="project" value="InterPro"/>
</dbReference>
<dbReference type="CDD" id="cd10918">
    <property type="entry name" value="CE4_NodB_like_5s_6s"/>
    <property type="match status" value="1"/>
</dbReference>
<evidence type="ECO:0000256" key="1">
    <source>
        <dbReference type="ARBA" id="ARBA00004613"/>
    </source>
</evidence>
<feature type="domain" description="NodB homology" evidence="3">
    <location>
        <begin position="78"/>
        <end position="318"/>
    </location>
</feature>
<evidence type="ECO:0000313" key="5">
    <source>
        <dbReference type="Proteomes" id="UP000061468"/>
    </source>
</evidence>
<dbReference type="SUPFAM" id="SSF88713">
    <property type="entry name" value="Glycoside hydrolase/deacetylase"/>
    <property type="match status" value="1"/>
</dbReference>
<organism evidence="4 5">
    <name type="scientific">Alteromonas mediterranea</name>
    <dbReference type="NCBI Taxonomy" id="314275"/>
    <lineage>
        <taxon>Bacteria</taxon>
        <taxon>Pseudomonadati</taxon>
        <taxon>Pseudomonadota</taxon>
        <taxon>Gammaproteobacteria</taxon>
        <taxon>Alteromonadales</taxon>
        <taxon>Alteromonadaceae</taxon>
        <taxon>Alteromonas/Salinimonas group</taxon>
        <taxon>Alteromonas</taxon>
    </lineage>
</organism>
<name>A0AAC8XM34_9ALTE</name>
<dbReference type="InterPro" id="IPR002509">
    <property type="entry name" value="NODB_dom"/>
</dbReference>
<dbReference type="InterPro" id="IPR011330">
    <property type="entry name" value="Glyco_hydro/deAcase_b/a-brl"/>
</dbReference>
<dbReference type="AlphaFoldDB" id="A0AAC8XM34"/>
<dbReference type="PANTHER" id="PTHR34216">
    <property type="match status" value="1"/>
</dbReference>
<keyword evidence="2" id="KW-0732">Signal</keyword>
<protein>
    <recommendedName>
        <fullName evidence="3">NodB homology domain-containing protein</fullName>
    </recommendedName>
</protein>
<reference evidence="4 5" key="1">
    <citation type="submission" date="2015-12" db="EMBL/GenBank/DDBJ databases">
        <title>Intraspecies pangenome expansion in the marine bacterium Alteromonas.</title>
        <authorList>
            <person name="Lopez-Perez M."/>
            <person name="Rodriguez-Valera F."/>
        </authorList>
    </citation>
    <scope>NUCLEOTIDE SEQUENCE [LARGE SCALE GENOMIC DNA]</scope>
    <source>
        <strain evidence="4 5">UM8</strain>
    </source>
</reference>
<evidence type="ECO:0000259" key="3">
    <source>
        <dbReference type="PROSITE" id="PS51677"/>
    </source>
</evidence>
<proteinExistence type="predicted"/>
<dbReference type="RefSeq" id="WP_015067652.1">
    <property type="nucleotide sequence ID" value="NZ_CP013928.1"/>
</dbReference>
<dbReference type="Pfam" id="PF01522">
    <property type="entry name" value="Polysacc_deac_1"/>
    <property type="match status" value="1"/>
</dbReference>
<sequence length="318" mass="35892">MLSVVLKAVDVVNKMKLKSTPLPVLYFHRVLSTTTAFCPDDWHFDNFQLLINKLSKHFTLMSLEDAVQCLENNTLPSNALCLTFDDGYQDNYELAAPTIESVGGKASFFVSTQGTERGYLWNDELLEIVKCTKAKSLVFNGKHFTLDTEEQKANAYLFLVGQLKVLPNSTRDSHLLELQQTLGKVETSRCMMTASQLVDLQNRGHCIGAHTHTHSILAYQADDVAFNEIELSVIFLNNLLPKNVKCFAYPNGWFGRDFNEQHEEMLRQSGVAYGFATNDGGITLNSLKTRLPRFMPHRKELNQFCISIKKIAGEKLSD</sequence>